<proteinExistence type="inferred from homology"/>
<comment type="cofactor">
    <cofactor evidence="1 5">
        <name>Zn(2+)</name>
        <dbReference type="ChEBI" id="CHEBI:29105"/>
    </cofactor>
</comment>
<dbReference type="InterPro" id="IPR011032">
    <property type="entry name" value="GroES-like_sf"/>
</dbReference>
<dbReference type="SUPFAM" id="SSF51735">
    <property type="entry name" value="NAD(P)-binding Rossmann-fold domains"/>
    <property type="match status" value="1"/>
</dbReference>
<sequence length="349" mass="37173">MSETETMKAAIFEEPGRMVVREVPKAHLEQDDDTVIRVVRACVCGSDLWFFRGLTPQTPNSQVGHESIGVVEEVGAAVRSVKPGDFVVVPFPYSCGTCPVCKAGFESVCPHGGYFSACQAEYLRVPEADGTVVKVPGSPEDYSDEMLASLLTISDVMSTGYHAAVSAEVKSGDTAVVMGDGAVGLCGVIAAKMRGATRIIAMSRHEDRAALAREFGATDVVPERGQAAIDKVLEMTDGYGADAVLECVGSKQSFDTAIGLVRRGGVIGRVGLPHDVEISAEGTFYANIGIKGGPAPVRHYDIQGGLLDAVLKGEINPGRVFTAEFDLDHIQDAYEAMDQRKVIKSLIRF</sequence>
<dbReference type="InterPro" id="IPR036291">
    <property type="entry name" value="NAD(P)-bd_dom_sf"/>
</dbReference>
<dbReference type="GO" id="GO:0016491">
    <property type="term" value="F:oxidoreductase activity"/>
    <property type="evidence" value="ECO:0007669"/>
    <property type="project" value="UniProtKB-KW"/>
</dbReference>
<comment type="similarity">
    <text evidence="5">Belongs to the zinc-containing alcohol dehydrogenase family.</text>
</comment>
<gene>
    <name evidence="7" type="ORF">BMYO_0864</name>
</gene>
<evidence type="ECO:0000256" key="5">
    <source>
        <dbReference type="RuleBase" id="RU361277"/>
    </source>
</evidence>
<dbReference type="InterPro" id="IPR020843">
    <property type="entry name" value="ER"/>
</dbReference>
<dbReference type="OrthoDB" id="241504at2"/>
<dbReference type="Pfam" id="PF00107">
    <property type="entry name" value="ADH_zinc_N"/>
    <property type="match status" value="1"/>
</dbReference>
<dbReference type="SMART" id="SM00829">
    <property type="entry name" value="PKS_ER"/>
    <property type="match status" value="1"/>
</dbReference>
<keyword evidence="4" id="KW-0560">Oxidoreductase</keyword>
<dbReference type="SUPFAM" id="SSF50129">
    <property type="entry name" value="GroES-like"/>
    <property type="match status" value="1"/>
</dbReference>
<dbReference type="PANTHER" id="PTHR42813:SF2">
    <property type="entry name" value="DEHYDROGENASE, ZINC-CONTAINING, PUTATIVE (AFU_ORTHOLOGUE AFUA_2G02810)-RELATED"/>
    <property type="match status" value="1"/>
</dbReference>
<evidence type="ECO:0000259" key="6">
    <source>
        <dbReference type="SMART" id="SM00829"/>
    </source>
</evidence>
<organism evidence="7 8">
    <name type="scientific">Bifidobacterium myosotis</name>
    <dbReference type="NCBI Taxonomy" id="1630166"/>
    <lineage>
        <taxon>Bacteria</taxon>
        <taxon>Bacillati</taxon>
        <taxon>Actinomycetota</taxon>
        <taxon>Actinomycetes</taxon>
        <taxon>Bifidobacteriales</taxon>
        <taxon>Bifidobacteriaceae</taxon>
        <taxon>Bifidobacterium</taxon>
    </lineage>
</organism>
<dbReference type="InterPro" id="IPR013154">
    <property type="entry name" value="ADH-like_N"/>
</dbReference>
<dbReference type="InterPro" id="IPR013149">
    <property type="entry name" value="ADH-like_C"/>
</dbReference>
<dbReference type="PANTHER" id="PTHR42813">
    <property type="entry name" value="ZINC-TYPE ALCOHOL DEHYDROGENASE-LIKE"/>
    <property type="match status" value="1"/>
</dbReference>
<evidence type="ECO:0000256" key="4">
    <source>
        <dbReference type="ARBA" id="ARBA00023002"/>
    </source>
</evidence>
<dbReference type="RefSeq" id="WP_094667333.1">
    <property type="nucleotide sequence ID" value="NZ_MWWW01000008.1"/>
</dbReference>
<dbReference type="Pfam" id="PF08240">
    <property type="entry name" value="ADH_N"/>
    <property type="match status" value="1"/>
</dbReference>
<accession>A0A261FN52</accession>
<reference evidence="7 8" key="1">
    <citation type="journal article" date="2017" name="BMC Genomics">
        <title>Comparative genomic and phylogenomic analyses of the Bifidobacteriaceae family.</title>
        <authorList>
            <person name="Lugli G.A."/>
            <person name="Milani C."/>
            <person name="Turroni F."/>
            <person name="Duranti S."/>
            <person name="Mancabelli L."/>
            <person name="Mangifesta M."/>
            <person name="Ferrario C."/>
            <person name="Modesto M."/>
            <person name="Mattarelli P."/>
            <person name="Jiri K."/>
            <person name="van Sinderen D."/>
            <person name="Ventura M."/>
        </authorList>
    </citation>
    <scope>NUCLEOTIDE SEQUENCE [LARGE SCALE GENOMIC DNA]</scope>
    <source>
        <strain evidence="7 8">DSM 100196</strain>
    </source>
</reference>
<protein>
    <submittedName>
        <fullName evidence="7">Alcohol dehydrogenase</fullName>
    </submittedName>
</protein>
<evidence type="ECO:0000256" key="1">
    <source>
        <dbReference type="ARBA" id="ARBA00001947"/>
    </source>
</evidence>
<name>A0A261FN52_9BIFI</name>
<keyword evidence="3 5" id="KW-0862">Zinc</keyword>
<dbReference type="Gene3D" id="3.40.50.720">
    <property type="entry name" value="NAD(P)-binding Rossmann-like Domain"/>
    <property type="match status" value="1"/>
</dbReference>
<comment type="caution">
    <text evidence="7">The sequence shown here is derived from an EMBL/GenBank/DDBJ whole genome shotgun (WGS) entry which is preliminary data.</text>
</comment>
<dbReference type="InterPro" id="IPR002328">
    <property type="entry name" value="ADH_Zn_CS"/>
</dbReference>
<dbReference type="EMBL" id="MWWW01000008">
    <property type="protein sequence ID" value="OZG60403.1"/>
    <property type="molecule type" value="Genomic_DNA"/>
</dbReference>
<feature type="domain" description="Enoyl reductase (ER)" evidence="6">
    <location>
        <begin position="16"/>
        <end position="347"/>
    </location>
</feature>
<dbReference type="AlphaFoldDB" id="A0A261FN52"/>
<evidence type="ECO:0000313" key="7">
    <source>
        <dbReference type="EMBL" id="OZG60403.1"/>
    </source>
</evidence>
<dbReference type="Gene3D" id="3.90.180.10">
    <property type="entry name" value="Medium-chain alcohol dehydrogenases, catalytic domain"/>
    <property type="match status" value="1"/>
</dbReference>
<dbReference type="PROSITE" id="PS00059">
    <property type="entry name" value="ADH_ZINC"/>
    <property type="match status" value="1"/>
</dbReference>
<dbReference type="Proteomes" id="UP000216871">
    <property type="component" value="Unassembled WGS sequence"/>
</dbReference>
<evidence type="ECO:0000256" key="2">
    <source>
        <dbReference type="ARBA" id="ARBA00022723"/>
    </source>
</evidence>
<dbReference type="GO" id="GO:0008270">
    <property type="term" value="F:zinc ion binding"/>
    <property type="evidence" value="ECO:0007669"/>
    <property type="project" value="InterPro"/>
</dbReference>
<dbReference type="CDD" id="cd08287">
    <property type="entry name" value="FDH_like_ADH3"/>
    <property type="match status" value="1"/>
</dbReference>
<evidence type="ECO:0000256" key="3">
    <source>
        <dbReference type="ARBA" id="ARBA00022833"/>
    </source>
</evidence>
<keyword evidence="8" id="KW-1185">Reference proteome</keyword>
<keyword evidence="2 5" id="KW-0479">Metal-binding</keyword>
<evidence type="ECO:0000313" key="8">
    <source>
        <dbReference type="Proteomes" id="UP000216871"/>
    </source>
</evidence>